<reference evidence="9" key="1">
    <citation type="submission" date="2022-01" db="EMBL/GenBank/DDBJ databases">
        <authorList>
            <person name="King R."/>
        </authorList>
    </citation>
    <scope>NUCLEOTIDE SEQUENCE</scope>
</reference>
<evidence type="ECO:0000256" key="1">
    <source>
        <dbReference type="ARBA" id="ARBA00004651"/>
    </source>
</evidence>
<evidence type="ECO:0000256" key="3">
    <source>
        <dbReference type="ARBA" id="ARBA00022692"/>
    </source>
</evidence>
<keyword evidence="5 8" id="KW-0472">Membrane</keyword>
<feature type="transmembrane region" description="Helical" evidence="8">
    <location>
        <begin position="570"/>
        <end position="589"/>
    </location>
</feature>
<keyword evidence="7" id="KW-0325">Glycoprotein</keyword>
<name>A0A9N9XT50_PHYSR</name>
<dbReference type="Gene3D" id="1.10.287.70">
    <property type="match status" value="1"/>
</dbReference>
<keyword evidence="4 8" id="KW-1133">Transmembrane helix</keyword>
<organism evidence="9 10">
    <name type="scientific">Phyllotreta striolata</name>
    <name type="common">Striped flea beetle</name>
    <name type="synonym">Crioceris striolata</name>
    <dbReference type="NCBI Taxonomy" id="444603"/>
    <lineage>
        <taxon>Eukaryota</taxon>
        <taxon>Metazoa</taxon>
        <taxon>Ecdysozoa</taxon>
        <taxon>Arthropoda</taxon>
        <taxon>Hexapoda</taxon>
        <taxon>Insecta</taxon>
        <taxon>Pterygota</taxon>
        <taxon>Neoptera</taxon>
        <taxon>Endopterygota</taxon>
        <taxon>Coleoptera</taxon>
        <taxon>Polyphaga</taxon>
        <taxon>Cucujiformia</taxon>
        <taxon>Chrysomeloidea</taxon>
        <taxon>Chrysomelidae</taxon>
        <taxon>Galerucinae</taxon>
        <taxon>Alticini</taxon>
        <taxon>Phyllotreta</taxon>
    </lineage>
</organism>
<dbReference type="PANTHER" id="PTHR42643">
    <property type="entry name" value="IONOTROPIC RECEPTOR 20A-RELATED"/>
    <property type="match status" value="1"/>
</dbReference>
<feature type="transmembrane region" description="Helical" evidence="8">
    <location>
        <begin position="96"/>
        <end position="121"/>
    </location>
</feature>
<evidence type="ECO:0000256" key="6">
    <source>
        <dbReference type="ARBA" id="ARBA00023170"/>
    </source>
</evidence>
<dbReference type="InterPro" id="IPR052192">
    <property type="entry name" value="Insect_Ionotropic_Sensory_Rcpt"/>
</dbReference>
<feature type="transmembrane region" description="Helical" evidence="8">
    <location>
        <begin position="154"/>
        <end position="173"/>
    </location>
</feature>
<dbReference type="Proteomes" id="UP001153712">
    <property type="component" value="Chromosome 9"/>
</dbReference>
<dbReference type="SUPFAM" id="SSF53850">
    <property type="entry name" value="Periplasmic binding protein-like II"/>
    <property type="match status" value="2"/>
</dbReference>
<dbReference type="AlphaFoldDB" id="A0A9N9XT50"/>
<evidence type="ECO:0000256" key="7">
    <source>
        <dbReference type="ARBA" id="ARBA00023180"/>
    </source>
</evidence>
<comment type="subcellular location">
    <subcellularLocation>
        <location evidence="1">Cell membrane</location>
        <topology evidence="1">Multi-pass membrane protein</topology>
    </subcellularLocation>
</comment>
<evidence type="ECO:0000256" key="8">
    <source>
        <dbReference type="SAM" id="Phobius"/>
    </source>
</evidence>
<dbReference type="EMBL" id="OU900102">
    <property type="protein sequence ID" value="CAG9865161.1"/>
    <property type="molecule type" value="Genomic_DNA"/>
</dbReference>
<gene>
    <name evidence="9" type="ORF">PHYEVI_LOCUS11405</name>
</gene>
<protein>
    <submittedName>
        <fullName evidence="9">Uncharacterized protein</fullName>
    </submittedName>
</protein>
<dbReference type="PANTHER" id="PTHR42643:SF30">
    <property type="entry name" value="IONOTROPIC RECEPTOR 40A-RELATED"/>
    <property type="match status" value="1"/>
</dbReference>
<evidence type="ECO:0000256" key="4">
    <source>
        <dbReference type="ARBA" id="ARBA00022989"/>
    </source>
</evidence>
<keyword evidence="6" id="KW-0675">Receptor</keyword>
<proteinExistence type="predicted"/>
<accession>A0A9N9XT50</accession>
<dbReference type="GO" id="GO:0005886">
    <property type="term" value="C:plasma membrane"/>
    <property type="evidence" value="ECO:0007669"/>
    <property type="project" value="UniProtKB-SubCell"/>
</dbReference>
<dbReference type="Gene3D" id="3.40.190.10">
    <property type="entry name" value="Periplasmic binding protein-like II"/>
    <property type="match status" value="1"/>
</dbReference>
<evidence type="ECO:0000256" key="5">
    <source>
        <dbReference type="ARBA" id="ARBA00023136"/>
    </source>
</evidence>
<evidence type="ECO:0000256" key="2">
    <source>
        <dbReference type="ARBA" id="ARBA00022475"/>
    </source>
</evidence>
<evidence type="ECO:0000313" key="9">
    <source>
        <dbReference type="EMBL" id="CAG9865161.1"/>
    </source>
</evidence>
<sequence length="599" mass="68664">MDSGDGMVLEMFKIIASNVNVKLNFMLLNFNDNFGKLYENGSYDGLVTNVMTGKVDLQAAIYPPFGYEFQYVDICGWVMEDTDGNIIAMNLKPRSLFVLTTSVFIIFLLIMATVAFVFYIIQKLYPGSYNTSSLILTLRIFLEGSSPVKLPSLSFRLIFIFYLFYSLIISTVIKSKLFDSLNSDKSTEMIRTQEDVMEHHIKMCINQNMLDYAFRSGSTFDEYLRSHTVVRNSTFECHELAASDKTVISENLSRTMKFLIPIFFTDDEGKSLVNFLSFNSGVKYYNTYFKKGHPLTDVFNMKLHQLRASGIVEQFYKLSDIENDKATALAQTNMLFLFNDNYGKMYENGSFDGLLTSVMTGKVDLLAAIYPTFGHEFQFADPCGWIVEDSLIIKSKLFDSLNSDKSTEMIRTQEDVMEHHIQSCHSIKAMEYEALTNSTYDKYVRANLIIMNTTLKCHELSASNKSVISENLSRPLKYVIPILYIDDEGKSLVNYFSFKTEMRYFYSYFKKGHPLTDVFNRKVHQLRASGIVEQFYKLSDIENDKATALAQTNTPFLVKALTFEKLKNVFIYYLVGIAISIIIFALEIIKANYRSQALQ</sequence>
<dbReference type="OrthoDB" id="6430908at2759"/>
<keyword evidence="3 8" id="KW-0812">Transmembrane</keyword>
<keyword evidence="2" id="KW-1003">Cell membrane</keyword>
<keyword evidence="10" id="KW-1185">Reference proteome</keyword>
<evidence type="ECO:0000313" key="10">
    <source>
        <dbReference type="Proteomes" id="UP001153712"/>
    </source>
</evidence>